<evidence type="ECO:0000313" key="1">
    <source>
        <dbReference type="EMBL" id="KAJ3496061.1"/>
    </source>
</evidence>
<name>A0ACC1QZJ9_9HYPO</name>
<gene>
    <name evidence="1" type="ORF">NLG97_g2942</name>
</gene>
<protein>
    <submittedName>
        <fullName evidence="1">Uncharacterized protein</fullName>
    </submittedName>
</protein>
<dbReference type="Proteomes" id="UP001148737">
    <property type="component" value="Unassembled WGS sequence"/>
</dbReference>
<comment type="caution">
    <text evidence="1">The sequence shown here is derived from an EMBL/GenBank/DDBJ whole genome shotgun (WGS) entry which is preliminary data.</text>
</comment>
<evidence type="ECO:0000313" key="2">
    <source>
        <dbReference type="Proteomes" id="UP001148737"/>
    </source>
</evidence>
<dbReference type="EMBL" id="JANAKD010000224">
    <property type="protein sequence ID" value="KAJ3496061.1"/>
    <property type="molecule type" value="Genomic_DNA"/>
</dbReference>
<keyword evidence="2" id="KW-1185">Reference proteome</keyword>
<sequence length="173" mass="19781">MQLHKPFDDITKIVHDTKGTQFPLTQCPAPVSVSLDAVDNIRKLQYAAIEPVQIGRMKRVRKSLRAIRVPTIKKDALGEMSISLGPELDVGADDAPPSRISDTFFAPCDWPLDILEDQTWDERGVWSLEHVTPDPAILLQFLLSNIGWYEHCLYRLPSLVPNLWDFYMYVQVY</sequence>
<accession>A0ACC1QZJ9</accession>
<proteinExistence type="predicted"/>
<organism evidence="1 2">
    <name type="scientific">Lecanicillium saksenae</name>
    <dbReference type="NCBI Taxonomy" id="468837"/>
    <lineage>
        <taxon>Eukaryota</taxon>
        <taxon>Fungi</taxon>
        <taxon>Dikarya</taxon>
        <taxon>Ascomycota</taxon>
        <taxon>Pezizomycotina</taxon>
        <taxon>Sordariomycetes</taxon>
        <taxon>Hypocreomycetidae</taxon>
        <taxon>Hypocreales</taxon>
        <taxon>Cordycipitaceae</taxon>
        <taxon>Lecanicillium</taxon>
    </lineage>
</organism>
<reference evidence="1" key="1">
    <citation type="submission" date="2022-07" db="EMBL/GenBank/DDBJ databases">
        <title>Genome Sequence of Lecanicillium saksenae.</title>
        <authorList>
            <person name="Buettner E."/>
        </authorList>
    </citation>
    <scope>NUCLEOTIDE SEQUENCE</scope>
    <source>
        <strain evidence="1">VT-O1</strain>
    </source>
</reference>